<organism evidence="3 4">
    <name type="scientific">Micromonospora cathayae</name>
    <dbReference type="NCBI Taxonomy" id="3028804"/>
    <lineage>
        <taxon>Bacteria</taxon>
        <taxon>Bacillati</taxon>
        <taxon>Actinomycetota</taxon>
        <taxon>Actinomycetes</taxon>
        <taxon>Micromonosporales</taxon>
        <taxon>Micromonosporaceae</taxon>
        <taxon>Micromonospora</taxon>
    </lineage>
</organism>
<feature type="transmembrane region" description="Helical" evidence="1">
    <location>
        <begin position="72"/>
        <end position="89"/>
    </location>
</feature>
<dbReference type="Pfam" id="PF14340">
    <property type="entry name" value="DUF4395"/>
    <property type="match status" value="1"/>
</dbReference>
<feature type="domain" description="DUF4395" evidence="2">
    <location>
        <begin position="4"/>
        <end position="131"/>
    </location>
</feature>
<dbReference type="RefSeq" id="WP_275029803.1">
    <property type="nucleotide sequence ID" value="NZ_CP118615.1"/>
</dbReference>
<protein>
    <submittedName>
        <fullName evidence="3">DUF4395 domain-containing protein</fullName>
    </submittedName>
</protein>
<sequence length="146" mass="15139">MLLDPRAPRFAAAVTTVVLAVALITGSVPVLAAQAVVFAVTAANPRFGPYGLLYRYLVAPRLAPPSEREPAAPVRFAQLVGLVFLLVALTGRLADLPVLAVAATGAALAAAFLNAAFDYCLGCQGYLLLRRLTGRPVPARVPTGTS</sequence>
<accession>A0ABY7ZLL4</accession>
<keyword evidence="1" id="KW-0812">Transmembrane</keyword>
<keyword evidence="1" id="KW-1133">Transmembrane helix</keyword>
<gene>
    <name evidence="3" type="ORF">PVK37_23130</name>
</gene>
<evidence type="ECO:0000313" key="4">
    <source>
        <dbReference type="Proteomes" id="UP001219605"/>
    </source>
</evidence>
<dbReference type="Proteomes" id="UP001219605">
    <property type="component" value="Chromosome"/>
</dbReference>
<proteinExistence type="predicted"/>
<dbReference type="InterPro" id="IPR025508">
    <property type="entry name" value="DUF4395"/>
</dbReference>
<keyword evidence="1" id="KW-0472">Membrane</keyword>
<evidence type="ECO:0000313" key="3">
    <source>
        <dbReference type="EMBL" id="WDZ83336.1"/>
    </source>
</evidence>
<evidence type="ECO:0000256" key="1">
    <source>
        <dbReference type="SAM" id="Phobius"/>
    </source>
</evidence>
<evidence type="ECO:0000259" key="2">
    <source>
        <dbReference type="Pfam" id="PF14340"/>
    </source>
</evidence>
<keyword evidence="4" id="KW-1185">Reference proteome</keyword>
<name>A0ABY7ZLL4_9ACTN</name>
<reference evidence="3 4" key="1">
    <citation type="submission" date="2023-02" db="EMBL/GenBank/DDBJ databases">
        <authorList>
            <person name="Mo P."/>
        </authorList>
    </citation>
    <scope>NUCLEOTIDE SEQUENCE [LARGE SCALE GENOMIC DNA]</scope>
    <source>
        <strain evidence="3 4">HUAS 3</strain>
    </source>
</reference>
<feature type="transmembrane region" description="Helical" evidence="1">
    <location>
        <begin position="96"/>
        <end position="117"/>
    </location>
</feature>
<dbReference type="EMBL" id="CP118615">
    <property type="protein sequence ID" value="WDZ83336.1"/>
    <property type="molecule type" value="Genomic_DNA"/>
</dbReference>